<dbReference type="GO" id="GO:1902936">
    <property type="term" value="F:phosphatidylinositol bisphosphate binding"/>
    <property type="evidence" value="ECO:0007669"/>
    <property type="project" value="TreeGrafter"/>
</dbReference>
<reference evidence="1" key="1">
    <citation type="submission" date="2015-05" db="UniProtKB">
        <authorList>
            <consortium name="EnsemblMetazoa"/>
        </authorList>
    </citation>
    <scope>IDENTIFICATION</scope>
</reference>
<dbReference type="InterPro" id="IPR036273">
    <property type="entry name" value="CRAL/TRIO_N_dom_sf"/>
</dbReference>
<dbReference type="SUPFAM" id="SSF52087">
    <property type="entry name" value="CRAL/TRIO domain"/>
    <property type="match status" value="1"/>
</dbReference>
<dbReference type="STRING" id="13249.T1I2G3"/>
<name>T1I2G3_RHOPR</name>
<dbReference type="EnsemblMetazoa" id="RPRC010483-RA">
    <property type="protein sequence ID" value="RPRC010483-PA"/>
    <property type="gene ID" value="RPRC010483"/>
</dbReference>
<dbReference type="PROSITE" id="PS50191">
    <property type="entry name" value="CRAL_TRIO"/>
    <property type="match status" value="1"/>
</dbReference>
<evidence type="ECO:0000313" key="2">
    <source>
        <dbReference type="Proteomes" id="UP000015103"/>
    </source>
</evidence>
<dbReference type="SUPFAM" id="SSF46938">
    <property type="entry name" value="CRAL/TRIO N-terminal domain"/>
    <property type="match status" value="1"/>
</dbReference>
<accession>T1I2G3</accession>
<dbReference type="HOGENOM" id="CLU_046597_3_1_1"/>
<protein>
    <submittedName>
        <fullName evidence="1">CRAL-TRIO domain-containing protein</fullName>
    </submittedName>
</protein>
<dbReference type="InterPro" id="IPR036865">
    <property type="entry name" value="CRAL-TRIO_dom_sf"/>
</dbReference>
<evidence type="ECO:0000313" key="1">
    <source>
        <dbReference type="EnsemblMetazoa" id="RPRC010483-PA"/>
    </source>
</evidence>
<dbReference type="GO" id="GO:0016020">
    <property type="term" value="C:membrane"/>
    <property type="evidence" value="ECO:0007669"/>
    <property type="project" value="TreeGrafter"/>
</dbReference>
<organism evidence="1 2">
    <name type="scientific">Rhodnius prolixus</name>
    <name type="common">Triatomid bug</name>
    <dbReference type="NCBI Taxonomy" id="13249"/>
    <lineage>
        <taxon>Eukaryota</taxon>
        <taxon>Metazoa</taxon>
        <taxon>Ecdysozoa</taxon>
        <taxon>Arthropoda</taxon>
        <taxon>Hexapoda</taxon>
        <taxon>Insecta</taxon>
        <taxon>Pterygota</taxon>
        <taxon>Neoptera</taxon>
        <taxon>Paraneoptera</taxon>
        <taxon>Hemiptera</taxon>
        <taxon>Heteroptera</taxon>
        <taxon>Panheteroptera</taxon>
        <taxon>Cimicomorpha</taxon>
        <taxon>Reduviidae</taxon>
        <taxon>Triatominae</taxon>
        <taxon>Rhodnius</taxon>
    </lineage>
</organism>
<dbReference type="Pfam" id="PF00650">
    <property type="entry name" value="CRAL_TRIO"/>
    <property type="match status" value="1"/>
</dbReference>
<keyword evidence="2" id="KW-1185">Reference proteome</keyword>
<dbReference type="PANTHER" id="PTHR10174:SF222">
    <property type="entry name" value="GH10083P-RELATED"/>
    <property type="match status" value="1"/>
</dbReference>
<proteinExistence type="predicted"/>
<dbReference type="VEuPathDB" id="VectorBase:RPRC010483"/>
<dbReference type="Proteomes" id="UP000015103">
    <property type="component" value="Unassembled WGS sequence"/>
</dbReference>
<dbReference type="CDD" id="cd00170">
    <property type="entry name" value="SEC14"/>
    <property type="match status" value="1"/>
</dbReference>
<dbReference type="AlphaFoldDB" id="T1I2G3"/>
<dbReference type="InterPro" id="IPR001251">
    <property type="entry name" value="CRAL-TRIO_dom"/>
</dbReference>
<dbReference type="PANTHER" id="PTHR10174">
    <property type="entry name" value="ALPHA-TOCOPHEROL TRANSFER PROTEIN-RELATED"/>
    <property type="match status" value="1"/>
</dbReference>
<dbReference type="InParanoid" id="T1I2G3"/>
<dbReference type="eggNOG" id="KOG1471">
    <property type="taxonomic scope" value="Eukaryota"/>
</dbReference>
<dbReference type="EMBL" id="ACPB03016284">
    <property type="status" value="NOT_ANNOTATED_CDS"/>
    <property type="molecule type" value="Genomic_DNA"/>
</dbReference>
<sequence>MIKKYLTITFTENDSFLKTYLTGCKGSLEKTKRKLDAYYTYRSHSALFDSRDPLDSGYVKIRELVYFTPFRIMTKGRSSLFVYCRVRDADQEEFDFQYYLRLFLNVSELWLREVGYSAQVYLLGDFERTTVQHHIIKVKPLLLKDFIYYLLEVLPIRFCKVVFINAPPFIATFMNHAVVPFLTKKIKERLLITENGIEEVIEDFDKATLPSDYGGHFNVGEVDKNWRDEELKRRQWYLNELSEQCDESRRIVLEDPTNPYFGVPGSLKKLVVD</sequence>
<dbReference type="Gene3D" id="3.40.525.10">
    <property type="entry name" value="CRAL-TRIO lipid binding domain"/>
    <property type="match status" value="1"/>
</dbReference>